<protein>
    <recommendedName>
        <fullName evidence="6">Serpentine receptor class gamma</fullName>
    </recommendedName>
</protein>
<evidence type="ECO:0000256" key="1">
    <source>
        <dbReference type="ARBA" id="ARBA00004141"/>
    </source>
</evidence>
<dbReference type="InterPro" id="IPR000609">
    <property type="entry name" value="7TM_GPCR_serpentine_rcpt_Srg"/>
</dbReference>
<feature type="transmembrane region" description="Helical" evidence="6">
    <location>
        <begin position="18"/>
        <end position="37"/>
    </location>
</feature>
<feature type="transmembrane region" description="Helical" evidence="6">
    <location>
        <begin position="221"/>
        <end position="244"/>
    </location>
</feature>
<dbReference type="EMBL" id="CADEPM010000001">
    <property type="protein sequence ID" value="CAB3397263.1"/>
    <property type="molecule type" value="Genomic_DNA"/>
</dbReference>
<comment type="similarity">
    <text evidence="2 6">Belongs to the nematode receptor-like protein srg family.</text>
</comment>
<evidence type="ECO:0000256" key="2">
    <source>
        <dbReference type="ARBA" id="ARBA00005692"/>
    </source>
</evidence>
<name>A0A8S1ECH3_9PELO</name>
<feature type="transmembrane region" description="Helical" evidence="6">
    <location>
        <begin position="124"/>
        <end position="143"/>
    </location>
</feature>
<evidence type="ECO:0000313" key="7">
    <source>
        <dbReference type="EMBL" id="CAB3397263.1"/>
    </source>
</evidence>
<gene>
    <name evidence="7" type="ORF">CBOVIS_LOCUS702</name>
</gene>
<feature type="transmembrane region" description="Helical" evidence="6">
    <location>
        <begin position="250"/>
        <end position="278"/>
    </location>
</feature>
<proteinExistence type="inferred from homology"/>
<comment type="caution">
    <text evidence="7">The sequence shown here is derived from an EMBL/GenBank/DDBJ whole genome shotgun (WGS) entry which is preliminary data.</text>
</comment>
<evidence type="ECO:0000256" key="4">
    <source>
        <dbReference type="ARBA" id="ARBA00022989"/>
    </source>
</evidence>
<dbReference type="Proteomes" id="UP000494206">
    <property type="component" value="Unassembled WGS sequence"/>
</dbReference>
<dbReference type="PANTHER" id="PTHR31552:SF8">
    <property type="entry name" value="SERPENTINE RECEPTOR CLASS GAMMA"/>
    <property type="match status" value="1"/>
</dbReference>
<evidence type="ECO:0000256" key="3">
    <source>
        <dbReference type="ARBA" id="ARBA00022692"/>
    </source>
</evidence>
<keyword evidence="3 6" id="KW-0812">Transmembrane</keyword>
<accession>A0A8S1ECH3</accession>
<dbReference type="PANTHER" id="PTHR31552">
    <property type="entry name" value="SERPENTINE RECEPTOR CLASS GAMMA"/>
    <property type="match status" value="1"/>
</dbReference>
<dbReference type="AlphaFoldDB" id="A0A8S1ECH3"/>
<sequence length="391" mass="44535">MLIILIYRNWKELGGSFFQIYIVDYFVNLLTFLNSFVTLRIPQNTCKECLFAPVFDRYPESMEDVSIVLNVCHTLHVHMAYVQYLMTFLTALNRFTMIYSFHSLTILETKISTAEKNLLFSSSISFLIQVFAGVNTLVIYYLINSSNLNTVWAKITDQLSPYVSDALTLCQPWALLFFSSKNLVTFLNSFITLRIPQATCKECLVASIFDRFTSTMENRSIILNIFHTIHAHMAYVQYAIILLSTDRSRIYAHLLVYILIVTLLTTVCNLISFARLTVFSIKISTGERNLVLTSFVTFLVQLLAGANTLALAFLVDESNANTFWGQIPQTLSPYVSDALTLCQPWALLIFSKKIRDSFIKTYFGFTKTPVMTIQVTSREPNSHPAVLSSLD</sequence>
<dbReference type="GO" id="GO:0016020">
    <property type="term" value="C:membrane"/>
    <property type="evidence" value="ECO:0007669"/>
    <property type="project" value="UniProtKB-SubCell"/>
</dbReference>
<dbReference type="OrthoDB" id="5789805at2759"/>
<feature type="transmembrane region" description="Helical" evidence="6">
    <location>
        <begin position="290"/>
        <end position="314"/>
    </location>
</feature>
<evidence type="ECO:0000313" key="8">
    <source>
        <dbReference type="Proteomes" id="UP000494206"/>
    </source>
</evidence>
<dbReference type="GO" id="GO:0007606">
    <property type="term" value="P:sensory perception of chemical stimulus"/>
    <property type="evidence" value="ECO:0007669"/>
    <property type="project" value="UniProtKB-UniRule"/>
</dbReference>
<evidence type="ECO:0000256" key="5">
    <source>
        <dbReference type="ARBA" id="ARBA00023136"/>
    </source>
</evidence>
<feature type="transmembrane region" description="Helical" evidence="6">
    <location>
        <begin position="334"/>
        <end position="350"/>
    </location>
</feature>
<dbReference type="GO" id="GO:0004888">
    <property type="term" value="F:transmembrane signaling receptor activity"/>
    <property type="evidence" value="ECO:0007669"/>
    <property type="project" value="InterPro"/>
</dbReference>
<keyword evidence="4 6" id="KW-1133">Transmembrane helix</keyword>
<comment type="subcellular location">
    <subcellularLocation>
        <location evidence="1">Membrane</location>
        <topology evidence="1">Multi-pass membrane protein</topology>
    </subcellularLocation>
</comment>
<dbReference type="Pfam" id="PF02118">
    <property type="entry name" value="Srg"/>
    <property type="match status" value="2"/>
</dbReference>
<reference evidence="7 8" key="1">
    <citation type="submission" date="2020-04" db="EMBL/GenBank/DDBJ databases">
        <authorList>
            <person name="Laetsch R D."/>
            <person name="Stevens L."/>
            <person name="Kumar S."/>
            <person name="Blaxter L. M."/>
        </authorList>
    </citation>
    <scope>NUCLEOTIDE SEQUENCE [LARGE SCALE GENOMIC DNA]</scope>
</reference>
<keyword evidence="5 6" id="KW-0472">Membrane</keyword>
<keyword evidence="8" id="KW-1185">Reference proteome</keyword>
<organism evidence="7 8">
    <name type="scientific">Caenorhabditis bovis</name>
    <dbReference type="NCBI Taxonomy" id="2654633"/>
    <lineage>
        <taxon>Eukaryota</taxon>
        <taxon>Metazoa</taxon>
        <taxon>Ecdysozoa</taxon>
        <taxon>Nematoda</taxon>
        <taxon>Chromadorea</taxon>
        <taxon>Rhabditida</taxon>
        <taxon>Rhabditina</taxon>
        <taxon>Rhabditomorpha</taxon>
        <taxon>Rhabditoidea</taxon>
        <taxon>Rhabditidae</taxon>
        <taxon>Peloderinae</taxon>
        <taxon>Caenorhabditis</taxon>
    </lineage>
</organism>
<evidence type="ECO:0000256" key="6">
    <source>
        <dbReference type="RuleBase" id="RU280813"/>
    </source>
</evidence>
<feature type="transmembrane region" description="Helical" evidence="6">
    <location>
        <begin position="84"/>
        <end position="104"/>
    </location>
</feature>